<keyword evidence="3" id="KW-0592">Phosphate transport</keyword>
<dbReference type="NCBIfam" id="TIGR00975">
    <property type="entry name" value="3a0107s03"/>
    <property type="match status" value="1"/>
</dbReference>
<dbReference type="EMBL" id="CAEZVT010000025">
    <property type="protein sequence ID" value="CAB4632371.1"/>
    <property type="molecule type" value="Genomic_DNA"/>
</dbReference>
<evidence type="ECO:0000313" key="5">
    <source>
        <dbReference type="EMBL" id="CAB4632371.1"/>
    </source>
</evidence>
<feature type="domain" description="PBP" evidence="4">
    <location>
        <begin position="28"/>
        <end position="305"/>
    </location>
</feature>
<evidence type="ECO:0000259" key="4">
    <source>
        <dbReference type="Pfam" id="PF12849"/>
    </source>
</evidence>
<gene>
    <name evidence="5" type="ORF">UFOPK2131_00378</name>
</gene>
<dbReference type="GO" id="GO:0042301">
    <property type="term" value="F:phosphate ion binding"/>
    <property type="evidence" value="ECO:0007669"/>
    <property type="project" value="InterPro"/>
</dbReference>
<dbReference type="SUPFAM" id="SSF53850">
    <property type="entry name" value="Periplasmic binding protein-like II"/>
    <property type="match status" value="1"/>
</dbReference>
<dbReference type="Gene3D" id="3.40.190.10">
    <property type="entry name" value="Periplasmic binding protein-like II"/>
    <property type="match status" value="2"/>
</dbReference>
<dbReference type="PANTHER" id="PTHR42996:SF1">
    <property type="entry name" value="PHOSPHATE-BINDING PROTEIN PSTS"/>
    <property type="match status" value="1"/>
</dbReference>
<dbReference type="InterPro" id="IPR050962">
    <property type="entry name" value="Phosphate-bind_PstS"/>
</dbReference>
<evidence type="ECO:0000256" key="3">
    <source>
        <dbReference type="ARBA" id="ARBA00022592"/>
    </source>
</evidence>
<protein>
    <submittedName>
        <fullName evidence="5">Unannotated protein</fullName>
    </submittedName>
</protein>
<keyword evidence="2" id="KW-0813">Transport</keyword>
<dbReference type="InterPro" id="IPR005673">
    <property type="entry name" value="ABC_phos-bd_PstS"/>
</dbReference>
<dbReference type="GO" id="GO:0035435">
    <property type="term" value="P:phosphate ion transmembrane transport"/>
    <property type="evidence" value="ECO:0007669"/>
    <property type="project" value="InterPro"/>
</dbReference>
<dbReference type="InterPro" id="IPR024370">
    <property type="entry name" value="PBP_domain"/>
</dbReference>
<dbReference type="PANTHER" id="PTHR42996">
    <property type="entry name" value="PHOSPHATE-BINDING PROTEIN PSTS"/>
    <property type="match status" value="1"/>
</dbReference>
<name>A0A6J6J641_9ZZZZ</name>
<dbReference type="PIRSF" id="PIRSF002756">
    <property type="entry name" value="PstS"/>
    <property type="match status" value="1"/>
</dbReference>
<evidence type="ECO:0000256" key="2">
    <source>
        <dbReference type="ARBA" id="ARBA00022448"/>
    </source>
</evidence>
<dbReference type="Pfam" id="PF12849">
    <property type="entry name" value="PBP_like_2"/>
    <property type="match status" value="1"/>
</dbReference>
<dbReference type="AlphaFoldDB" id="A0A6J6J641"/>
<reference evidence="5" key="1">
    <citation type="submission" date="2020-05" db="EMBL/GenBank/DDBJ databases">
        <authorList>
            <person name="Chiriac C."/>
            <person name="Salcher M."/>
            <person name="Ghai R."/>
            <person name="Kavagutti S V."/>
        </authorList>
    </citation>
    <scope>NUCLEOTIDE SEQUENCE</scope>
</reference>
<organism evidence="5">
    <name type="scientific">freshwater metagenome</name>
    <dbReference type="NCBI Taxonomy" id="449393"/>
    <lineage>
        <taxon>unclassified sequences</taxon>
        <taxon>metagenomes</taxon>
        <taxon>ecological metagenomes</taxon>
    </lineage>
</organism>
<evidence type="ECO:0000256" key="1">
    <source>
        <dbReference type="ARBA" id="ARBA00008725"/>
    </source>
</evidence>
<dbReference type="GO" id="GO:0043190">
    <property type="term" value="C:ATP-binding cassette (ABC) transporter complex"/>
    <property type="evidence" value="ECO:0007669"/>
    <property type="project" value="InterPro"/>
</dbReference>
<dbReference type="CDD" id="cd13565">
    <property type="entry name" value="PBP2_PstS"/>
    <property type="match status" value="1"/>
</dbReference>
<proteinExistence type="inferred from homology"/>
<sequence length="337" mass="35178">MRKISGILAASALLASIVFVAPAAYANETITGSGSTFMNSFQQGCRAVYTKNTVDYTGTGSSTGLTQFKSGATNFGGTDNAYTAGTEPRDKFTYVPLVAGAIVFAYNVPGVTNLRVTPKILSDIFNGDITTWDNAAIKKVNPTAKLPKNNIQVVYRSDGSGTTNNFSNYMLQTVGGNWKVSSTWATALGKSAVGVGASGNSLTTAEVAKTPYSITYADPADAKKNKLSLAAVQNAVGEFVKPTAATAGRFVAAQTVGTDGLVAFDYKKKVKGAYNVALIAYGLAPTASDRPEKAAAVKDYFSFLIKTCGPQRAAANDYVAVSGQLQATALRLIATIK</sequence>
<comment type="similarity">
    <text evidence="1">Belongs to the PstS family.</text>
</comment>
<accession>A0A6J6J641</accession>